<dbReference type="Proteomes" id="UP000315589">
    <property type="component" value="Unassembled WGS sequence"/>
</dbReference>
<protein>
    <submittedName>
        <fullName evidence="1">Uncharacterized protein</fullName>
    </submittedName>
</protein>
<sequence length="378" mass="42994">MGAEKKTEKIYDSVAGKINFTTKRIDTTSKIDFDLTFDANWNDNKLSPKLAQPGTLSENPQSGFIYVHVKRYTEDKGYVTIRANQSSLETNPAKLVTWQACRVDDPNPKCTGIHFEFHDEFALSQKVQKYKFYILMNRRDPNKEFSVINPEDVTNAIESDEIIVEQNPVTGNTVSMSISNVTPNPSKDGKISFDADIQFGTEFYNNMFKEYINHPANFDDYRPGICEIKLQQNDNPPASLSDYLKKEIYCGSSWRDYNDRQWKKYSQQNIQLNDGDNIFQGQITYIFAIGTSKKEEITTNKVNLKYDKTTGNITKEVIENTDVARGTEEDTGECIQTNNATKFSNLIRGVCGVMSMLIEGAMGLARWAFDFFIDALAI</sequence>
<name>A0A554LGY2_9BACT</name>
<gene>
    <name evidence="1" type="ORF">CEN91_562</name>
</gene>
<evidence type="ECO:0000313" key="2">
    <source>
        <dbReference type="Proteomes" id="UP000315589"/>
    </source>
</evidence>
<reference evidence="1 2" key="1">
    <citation type="submission" date="2017-07" db="EMBL/GenBank/DDBJ databases">
        <title>Mechanisms for carbon and nitrogen cycling indicate functional differentiation within the Candidate Phyla Radiation.</title>
        <authorList>
            <person name="Danczak R.E."/>
            <person name="Johnston M.D."/>
            <person name="Kenah C."/>
            <person name="Slattery M."/>
            <person name="Wrighton K.C."/>
            <person name="Wilkins M.J."/>
        </authorList>
    </citation>
    <scope>NUCLEOTIDE SEQUENCE [LARGE SCALE GENOMIC DNA]</scope>
    <source>
        <strain evidence="1">Licking1014_85</strain>
    </source>
</reference>
<organism evidence="1 2">
    <name type="scientific">Candidatus Berkelbacteria bacterium Licking1014_85</name>
    <dbReference type="NCBI Taxonomy" id="2017148"/>
    <lineage>
        <taxon>Bacteria</taxon>
        <taxon>Candidatus Berkelbacteria</taxon>
    </lineage>
</organism>
<dbReference type="EMBL" id="VMGI01000088">
    <property type="protein sequence ID" value="TSC92128.1"/>
    <property type="molecule type" value="Genomic_DNA"/>
</dbReference>
<dbReference type="AlphaFoldDB" id="A0A554LGY2"/>
<comment type="caution">
    <text evidence="1">The sequence shown here is derived from an EMBL/GenBank/DDBJ whole genome shotgun (WGS) entry which is preliminary data.</text>
</comment>
<evidence type="ECO:0000313" key="1">
    <source>
        <dbReference type="EMBL" id="TSC92128.1"/>
    </source>
</evidence>
<accession>A0A554LGY2</accession>
<proteinExistence type="predicted"/>